<evidence type="ECO:0000313" key="2">
    <source>
        <dbReference type="Proteomes" id="UP000178724"/>
    </source>
</evidence>
<dbReference type="InterPro" id="IPR029470">
    <property type="entry name" value="PDDEXK_4"/>
</dbReference>
<accession>A0A1F4Q0C7</accession>
<dbReference type="Pfam" id="PF14281">
    <property type="entry name" value="PDDEXK_4"/>
    <property type="match status" value="1"/>
</dbReference>
<dbReference type="EMBL" id="METM01000027">
    <property type="protein sequence ID" value="OGB89306.1"/>
    <property type="molecule type" value="Genomic_DNA"/>
</dbReference>
<proteinExistence type="predicted"/>
<gene>
    <name evidence="1" type="ORF">A2625_03975</name>
</gene>
<name>A0A1F4Q0C7_UNCSA</name>
<sequence length="253" mass="30018">MPETALQLVSRFKRTLSSFVELEDKYYSSLLAENEKYINQFIEMLKGVREKQRKNAEEINILDILGFTYDEMKHSKFLAWLLDPTETHAQKDLFFSIFIREKRLPVEILDGPDFCVKKEVSGDESRIDIEIIRKTMNRFIIHIENKVGMKPTKEQLKREEVDLIKRAESFGINEKRRWGFLLSKENATDVVEGTMFSWVGWDTMVRCLNDFARMAEAEKTKWVAEQYKECIENNIIRINKSIKEDRDEENERT</sequence>
<protein>
    <submittedName>
        <fullName evidence="1">Uncharacterized protein</fullName>
    </submittedName>
</protein>
<comment type="caution">
    <text evidence="1">The sequence shown here is derived from an EMBL/GenBank/DDBJ whole genome shotgun (WGS) entry which is preliminary data.</text>
</comment>
<reference evidence="1 2" key="1">
    <citation type="journal article" date="2016" name="Nat. Commun.">
        <title>Thousands of microbial genomes shed light on interconnected biogeochemical processes in an aquifer system.</title>
        <authorList>
            <person name="Anantharaman K."/>
            <person name="Brown C.T."/>
            <person name="Hug L.A."/>
            <person name="Sharon I."/>
            <person name="Castelle C.J."/>
            <person name="Probst A.J."/>
            <person name="Thomas B.C."/>
            <person name="Singh A."/>
            <person name="Wilkins M.J."/>
            <person name="Karaoz U."/>
            <person name="Brodie E.L."/>
            <person name="Williams K.H."/>
            <person name="Hubbard S.S."/>
            <person name="Banfield J.F."/>
        </authorList>
    </citation>
    <scope>NUCLEOTIDE SEQUENCE [LARGE SCALE GENOMIC DNA]</scope>
</reference>
<dbReference type="AlphaFoldDB" id="A0A1F4Q0C7"/>
<dbReference type="Proteomes" id="UP000178724">
    <property type="component" value="Unassembled WGS sequence"/>
</dbReference>
<evidence type="ECO:0000313" key="1">
    <source>
        <dbReference type="EMBL" id="OGB89306.1"/>
    </source>
</evidence>
<organism evidence="1 2">
    <name type="scientific">candidate division WOR-1 bacterium RIFCSPHIGHO2_01_FULL_53_15</name>
    <dbReference type="NCBI Taxonomy" id="1802564"/>
    <lineage>
        <taxon>Bacteria</taxon>
        <taxon>Bacillati</taxon>
        <taxon>Saganbacteria</taxon>
    </lineage>
</organism>